<keyword evidence="2" id="KW-1185">Reference proteome</keyword>
<dbReference type="Proteomes" id="UP001153954">
    <property type="component" value="Unassembled WGS sequence"/>
</dbReference>
<protein>
    <submittedName>
        <fullName evidence="1">Uncharacterized protein</fullName>
    </submittedName>
</protein>
<sequence length="88" mass="10326">MRCHITFRNIAINRDEFVYRDSWGGIALMFAANQTSRTLMPNTTFRVLEPASFSLSADRRFLLLAHAPRKIHQYSYLARYTVYDTFTT</sequence>
<accession>A0AAU9UFG4</accession>
<dbReference type="EMBL" id="CAKOGL010000018">
    <property type="protein sequence ID" value="CAH2097781.1"/>
    <property type="molecule type" value="Genomic_DNA"/>
</dbReference>
<evidence type="ECO:0000313" key="1">
    <source>
        <dbReference type="EMBL" id="CAH2097781.1"/>
    </source>
</evidence>
<name>A0AAU9UFG4_EUPED</name>
<organism evidence="1 2">
    <name type="scientific">Euphydryas editha</name>
    <name type="common">Edith's checkerspot</name>
    <dbReference type="NCBI Taxonomy" id="104508"/>
    <lineage>
        <taxon>Eukaryota</taxon>
        <taxon>Metazoa</taxon>
        <taxon>Ecdysozoa</taxon>
        <taxon>Arthropoda</taxon>
        <taxon>Hexapoda</taxon>
        <taxon>Insecta</taxon>
        <taxon>Pterygota</taxon>
        <taxon>Neoptera</taxon>
        <taxon>Endopterygota</taxon>
        <taxon>Lepidoptera</taxon>
        <taxon>Glossata</taxon>
        <taxon>Ditrysia</taxon>
        <taxon>Papilionoidea</taxon>
        <taxon>Nymphalidae</taxon>
        <taxon>Nymphalinae</taxon>
        <taxon>Euphydryas</taxon>
    </lineage>
</organism>
<dbReference type="AlphaFoldDB" id="A0AAU9UFG4"/>
<gene>
    <name evidence="1" type="ORF">EEDITHA_LOCUS12965</name>
</gene>
<comment type="caution">
    <text evidence="1">The sequence shown here is derived from an EMBL/GenBank/DDBJ whole genome shotgun (WGS) entry which is preliminary data.</text>
</comment>
<dbReference type="Gene3D" id="2.140.10.30">
    <property type="entry name" value="Dipeptidylpeptidase IV, N-terminal domain"/>
    <property type="match status" value="1"/>
</dbReference>
<evidence type="ECO:0000313" key="2">
    <source>
        <dbReference type="Proteomes" id="UP001153954"/>
    </source>
</evidence>
<proteinExistence type="predicted"/>
<reference evidence="1" key="1">
    <citation type="submission" date="2022-03" db="EMBL/GenBank/DDBJ databases">
        <authorList>
            <person name="Tunstrom K."/>
        </authorList>
    </citation>
    <scope>NUCLEOTIDE SEQUENCE</scope>
</reference>